<keyword evidence="2" id="KW-0472">Membrane</keyword>
<proteinExistence type="predicted"/>
<dbReference type="Proteomes" id="UP000219440">
    <property type="component" value="Unassembled WGS sequence"/>
</dbReference>
<dbReference type="Pfam" id="PF02517">
    <property type="entry name" value="Rce1-like"/>
    <property type="match status" value="1"/>
</dbReference>
<feature type="transmembrane region" description="Helical" evidence="2">
    <location>
        <begin position="98"/>
        <end position="116"/>
    </location>
</feature>
<dbReference type="RefSeq" id="WP_097060336.1">
    <property type="nucleotide sequence ID" value="NZ_BMLC01000001.1"/>
</dbReference>
<keyword evidence="2" id="KW-0812">Transmembrane</keyword>
<feature type="region of interest" description="Disordered" evidence="1">
    <location>
        <begin position="258"/>
        <end position="302"/>
    </location>
</feature>
<evidence type="ECO:0000313" key="4">
    <source>
        <dbReference type="EMBL" id="SOE61243.1"/>
    </source>
</evidence>
<keyword evidence="2" id="KW-1133">Transmembrane helix</keyword>
<evidence type="ECO:0000256" key="1">
    <source>
        <dbReference type="SAM" id="MobiDB-lite"/>
    </source>
</evidence>
<feature type="domain" description="CAAX prenyl protease 2/Lysostaphin resistance protein A-like" evidence="3">
    <location>
        <begin position="145"/>
        <end position="231"/>
    </location>
</feature>
<feature type="compositionally biased region" description="Low complexity" evidence="1">
    <location>
        <begin position="270"/>
        <end position="288"/>
    </location>
</feature>
<keyword evidence="5" id="KW-1185">Reference proteome</keyword>
<reference evidence="4 5" key="1">
    <citation type="submission" date="2017-09" db="EMBL/GenBank/DDBJ databases">
        <authorList>
            <person name="Ehlers B."/>
            <person name="Leendertz F.H."/>
        </authorList>
    </citation>
    <scope>NUCLEOTIDE SEQUENCE [LARGE SCALE GENOMIC DNA]</scope>
    <source>
        <strain evidence="4 5">CGMCC 1.05381</strain>
    </source>
</reference>
<dbReference type="GO" id="GO:0080120">
    <property type="term" value="P:CAAX-box protein maturation"/>
    <property type="evidence" value="ECO:0007669"/>
    <property type="project" value="UniProtKB-ARBA"/>
</dbReference>
<keyword evidence="4" id="KW-0378">Hydrolase</keyword>
<keyword evidence="4" id="KW-0645">Protease</keyword>
<organism evidence="4 5">
    <name type="scientific">Salinibacterium xinjiangense</name>
    <dbReference type="NCBI Taxonomy" id="386302"/>
    <lineage>
        <taxon>Bacteria</taxon>
        <taxon>Bacillati</taxon>
        <taxon>Actinomycetota</taxon>
        <taxon>Actinomycetes</taxon>
        <taxon>Micrococcales</taxon>
        <taxon>Microbacteriaceae</taxon>
        <taxon>Salinibacterium</taxon>
    </lineage>
</organism>
<feature type="transmembrane region" description="Helical" evidence="2">
    <location>
        <begin position="167"/>
        <end position="193"/>
    </location>
</feature>
<evidence type="ECO:0000313" key="5">
    <source>
        <dbReference type="Proteomes" id="UP000219440"/>
    </source>
</evidence>
<dbReference type="GO" id="GO:0004175">
    <property type="term" value="F:endopeptidase activity"/>
    <property type="evidence" value="ECO:0007669"/>
    <property type="project" value="UniProtKB-ARBA"/>
</dbReference>
<gene>
    <name evidence="4" type="ORF">SAMN06296378_1231</name>
</gene>
<feature type="transmembrane region" description="Helical" evidence="2">
    <location>
        <begin position="199"/>
        <end position="225"/>
    </location>
</feature>
<sequence length="302" mass="32161">MLDPNWAATRPLLWIALVAMLVLLTLRTIRKDRREYQRFKRYRGTVKRQATFRRWLRESFLTFGGLSVVLLLLAGSYVGPLLAELQGGSWVSGIRSNLWIPAVIAVIVIVLTWIGIRAARHDDDGIAAVGDIAALLPRNRQEVRLGALLSINAGIVEELAFRLAIPALVFGASGSAIAAVAVSVLLFGALHLYQGAAGIIGTTIVGIAMMALYVVSGSIVAPIVLHVLIDLRSLVLIPVAVMGVHKVDGRLHPWLPAVPRTPPATPRTPPAAAAAPEAAPAAATSADGPAPPQPHGDHDDHR</sequence>
<evidence type="ECO:0000259" key="3">
    <source>
        <dbReference type="Pfam" id="PF02517"/>
    </source>
</evidence>
<feature type="transmembrane region" description="Helical" evidence="2">
    <location>
        <begin position="12"/>
        <end position="29"/>
    </location>
</feature>
<dbReference type="EMBL" id="OCST01000002">
    <property type="protein sequence ID" value="SOE61243.1"/>
    <property type="molecule type" value="Genomic_DNA"/>
</dbReference>
<dbReference type="InterPro" id="IPR003675">
    <property type="entry name" value="Rce1/LyrA-like_dom"/>
</dbReference>
<dbReference type="AlphaFoldDB" id="A0A2C8ZAU4"/>
<name>A0A2C8ZAU4_9MICO</name>
<dbReference type="GO" id="GO:0006508">
    <property type="term" value="P:proteolysis"/>
    <property type="evidence" value="ECO:0007669"/>
    <property type="project" value="UniProtKB-KW"/>
</dbReference>
<protein>
    <submittedName>
        <fullName evidence="4">Membrane protease YdiL, CAAX protease family</fullName>
    </submittedName>
</protein>
<dbReference type="OrthoDB" id="7632478at2"/>
<feature type="compositionally biased region" description="Pro residues" evidence="1">
    <location>
        <begin position="259"/>
        <end position="269"/>
    </location>
</feature>
<evidence type="ECO:0000256" key="2">
    <source>
        <dbReference type="SAM" id="Phobius"/>
    </source>
</evidence>
<feature type="transmembrane region" description="Helical" evidence="2">
    <location>
        <begin position="60"/>
        <end position="78"/>
    </location>
</feature>
<accession>A0A2C8ZAU4</accession>